<keyword evidence="1" id="KW-0812">Transmembrane</keyword>
<feature type="transmembrane region" description="Helical" evidence="1">
    <location>
        <begin position="91"/>
        <end position="118"/>
    </location>
</feature>
<feature type="domain" description="DUF1468" evidence="2">
    <location>
        <begin position="23"/>
        <end position="157"/>
    </location>
</feature>
<keyword evidence="1" id="KW-1133">Transmembrane helix</keyword>
<accession>A0A521FAE2</accession>
<keyword evidence="1" id="KW-0472">Membrane</keyword>
<keyword evidence="4" id="KW-1185">Reference proteome</keyword>
<evidence type="ECO:0000256" key="1">
    <source>
        <dbReference type="SAM" id="Phobius"/>
    </source>
</evidence>
<dbReference type="Proteomes" id="UP000319014">
    <property type="component" value="Unassembled WGS sequence"/>
</dbReference>
<feature type="transmembrane region" description="Helical" evidence="1">
    <location>
        <begin position="130"/>
        <end position="148"/>
    </location>
</feature>
<dbReference type="Pfam" id="PF07331">
    <property type="entry name" value="TctB"/>
    <property type="match status" value="1"/>
</dbReference>
<evidence type="ECO:0000259" key="2">
    <source>
        <dbReference type="Pfam" id="PF07331"/>
    </source>
</evidence>
<dbReference type="InterPro" id="IPR009936">
    <property type="entry name" value="DUF1468"/>
</dbReference>
<evidence type="ECO:0000313" key="4">
    <source>
        <dbReference type="Proteomes" id="UP000319014"/>
    </source>
</evidence>
<evidence type="ECO:0000313" key="3">
    <source>
        <dbReference type="EMBL" id="SMO93143.1"/>
    </source>
</evidence>
<sequence length="173" mass="18397">MAGEGGPVMSSPHRLHLAELVPGIFCLGLGGYMLFDVASRPSIATKAAVGPGLFPALMGGGLLLVGLRLCYEAWVLRGQGEPFPELDLRAAFQGAVALLLMILTLEWLGWIIAGSLMYATVAHAFGERRVLRSLILGVILTAATFVLFDRGLDLALPIGTVVEQVLMHFGVEI</sequence>
<organism evidence="3 4">
    <name type="scientific">Paracoccus laeviglucosivorans</name>
    <dbReference type="NCBI Taxonomy" id="1197861"/>
    <lineage>
        <taxon>Bacteria</taxon>
        <taxon>Pseudomonadati</taxon>
        <taxon>Pseudomonadota</taxon>
        <taxon>Alphaproteobacteria</taxon>
        <taxon>Rhodobacterales</taxon>
        <taxon>Paracoccaceae</taxon>
        <taxon>Paracoccus</taxon>
    </lineage>
</organism>
<proteinExistence type="predicted"/>
<reference evidence="3 4" key="1">
    <citation type="submission" date="2017-05" db="EMBL/GenBank/DDBJ databases">
        <authorList>
            <person name="Varghese N."/>
            <person name="Submissions S."/>
        </authorList>
    </citation>
    <scope>NUCLEOTIDE SEQUENCE [LARGE SCALE GENOMIC DNA]</scope>
    <source>
        <strain evidence="3 4">DSM 100094</strain>
    </source>
</reference>
<dbReference type="EMBL" id="FXTK01000019">
    <property type="protein sequence ID" value="SMO93143.1"/>
    <property type="molecule type" value="Genomic_DNA"/>
</dbReference>
<protein>
    <submittedName>
        <fullName evidence="3">Putative tricarboxylic transport membrane protein</fullName>
    </submittedName>
</protein>
<dbReference type="AlphaFoldDB" id="A0A521FAE2"/>
<name>A0A521FAE2_9RHOB</name>
<feature type="transmembrane region" description="Helical" evidence="1">
    <location>
        <begin position="15"/>
        <end position="35"/>
    </location>
</feature>
<dbReference type="OrthoDB" id="8419485at2"/>
<feature type="transmembrane region" description="Helical" evidence="1">
    <location>
        <begin position="47"/>
        <end position="71"/>
    </location>
</feature>
<gene>
    <name evidence="3" type="ORF">SAMN06265221_11954</name>
</gene>